<dbReference type="PIRSF" id="PIRSF002849">
    <property type="entry name" value="AAA_ATPase_chaperone_MoxR_prd"/>
    <property type="match status" value="1"/>
</dbReference>
<feature type="domain" description="ChlI/MoxR AAA lid" evidence="2">
    <location>
        <begin position="249"/>
        <end position="307"/>
    </location>
</feature>
<dbReference type="SUPFAM" id="SSF52540">
    <property type="entry name" value="P-loop containing nucleoside triphosphate hydrolases"/>
    <property type="match status" value="1"/>
</dbReference>
<dbReference type="Gene3D" id="3.40.50.300">
    <property type="entry name" value="P-loop containing nucleotide triphosphate hydrolases"/>
    <property type="match status" value="1"/>
</dbReference>
<name>A0ABP5CUD0_9MICO</name>
<organism evidence="3 4">
    <name type="scientific">Microbacterium deminutum</name>
    <dbReference type="NCBI Taxonomy" id="344164"/>
    <lineage>
        <taxon>Bacteria</taxon>
        <taxon>Bacillati</taxon>
        <taxon>Actinomycetota</taxon>
        <taxon>Actinomycetes</taxon>
        <taxon>Micrococcales</taxon>
        <taxon>Microbacteriaceae</taxon>
        <taxon>Microbacterium</taxon>
    </lineage>
</organism>
<dbReference type="PANTHER" id="PTHR42759">
    <property type="entry name" value="MOXR FAMILY PROTEIN"/>
    <property type="match status" value="1"/>
</dbReference>
<evidence type="ECO:0000259" key="2">
    <source>
        <dbReference type="Pfam" id="PF17863"/>
    </source>
</evidence>
<dbReference type="EMBL" id="BAAAOG010000010">
    <property type="protein sequence ID" value="GAA1968149.1"/>
    <property type="molecule type" value="Genomic_DNA"/>
</dbReference>
<proteinExistence type="predicted"/>
<sequence>MVDTAMTDAGPAPAGPMTAERFARLTDSILASVGRVIDGKPEAVRSALLCLLAEGHLLIEDVPGVGKTMLARALAASVDATVRRIQFTPDLLPGDVTGVSVFNPVDREFEFKPGAIFANIVIADEINRSSPKTQSALLEAMEEGQVTVDGFTHPLPGPFLVVATQNPLEMEGTYALPEAQRDRFMMRISMGYPDSRSEALMLRQRDSANPLEDLSAVVTSAQVTDLIAWARAVHVAPPIEDYAVALSHATRTHSDLRLGASPRATLQLVRAAKVWAALDGRGFVIPDDIAALLAPVFTHRLIPTRSAGGARARGTTDAITSILQRIAASVRVPIAPRH</sequence>
<dbReference type="Pfam" id="PF17863">
    <property type="entry name" value="AAA_lid_2"/>
    <property type="match status" value="1"/>
</dbReference>
<reference evidence="4" key="1">
    <citation type="journal article" date="2019" name="Int. J. Syst. Evol. Microbiol.">
        <title>The Global Catalogue of Microorganisms (GCM) 10K type strain sequencing project: providing services to taxonomists for standard genome sequencing and annotation.</title>
        <authorList>
            <consortium name="The Broad Institute Genomics Platform"/>
            <consortium name="The Broad Institute Genome Sequencing Center for Infectious Disease"/>
            <person name="Wu L."/>
            <person name="Ma J."/>
        </authorList>
    </citation>
    <scope>NUCLEOTIDE SEQUENCE [LARGE SCALE GENOMIC DNA]</scope>
    <source>
        <strain evidence="4">JCM 14901</strain>
    </source>
</reference>
<dbReference type="Pfam" id="PF07726">
    <property type="entry name" value="AAA_3"/>
    <property type="match status" value="1"/>
</dbReference>
<dbReference type="Proteomes" id="UP001499933">
    <property type="component" value="Unassembled WGS sequence"/>
</dbReference>
<dbReference type="CDD" id="cd00009">
    <property type="entry name" value="AAA"/>
    <property type="match status" value="1"/>
</dbReference>
<dbReference type="InterPro" id="IPR027417">
    <property type="entry name" value="P-loop_NTPase"/>
</dbReference>
<dbReference type="InterPro" id="IPR041628">
    <property type="entry name" value="ChlI/MoxR_AAA_lid"/>
</dbReference>
<feature type="domain" description="ATPase AAA-3" evidence="1">
    <location>
        <begin position="56"/>
        <end position="186"/>
    </location>
</feature>
<evidence type="ECO:0000313" key="4">
    <source>
        <dbReference type="Proteomes" id="UP001499933"/>
    </source>
</evidence>
<accession>A0ABP5CUD0</accession>
<dbReference type="Gene3D" id="1.10.8.80">
    <property type="entry name" value="Magnesium chelatase subunit I, C-Terminal domain"/>
    <property type="match status" value="1"/>
</dbReference>
<dbReference type="InterPro" id="IPR050764">
    <property type="entry name" value="CbbQ/NirQ/NorQ/GpvN"/>
</dbReference>
<dbReference type="PANTHER" id="PTHR42759:SF5">
    <property type="entry name" value="METHANOL DEHYDROGENASE REGULATOR"/>
    <property type="match status" value="1"/>
</dbReference>
<evidence type="ECO:0000313" key="3">
    <source>
        <dbReference type="EMBL" id="GAA1968149.1"/>
    </source>
</evidence>
<protein>
    <submittedName>
        <fullName evidence="3">MoxR family ATPase</fullName>
    </submittedName>
</protein>
<keyword evidence="4" id="KW-1185">Reference proteome</keyword>
<dbReference type="InterPro" id="IPR011703">
    <property type="entry name" value="ATPase_AAA-3"/>
</dbReference>
<evidence type="ECO:0000259" key="1">
    <source>
        <dbReference type="Pfam" id="PF07726"/>
    </source>
</evidence>
<comment type="caution">
    <text evidence="3">The sequence shown here is derived from an EMBL/GenBank/DDBJ whole genome shotgun (WGS) entry which is preliminary data.</text>
</comment>
<gene>
    <name evidence="3" type="ORF">GCM10009776_33970</name>
</gene>